<dbReference type="Gene3D" id="6.10.250.690">
    <property type="match status" value="1"/>
</dbReference>
<dbReference type="GO" id="GO:0006355">
    <property type="term" value="P:regulation of DNA-templated transcription"/>
    <property type="evidence" value="ECO:0007669"/>
    <property type="project" value="InterPro"/>
</dbReference>
<dbReference type="Gene3D" id="1.10.10.10">
    <property type="entry name" value="Winged helix-like DNA-binding domain superfamily/Winged helix DNA-binding domain"/>
    <property type="match status" value="1"/>
</dbReference>
<dbReference type="Proteomes" id="UP001310022">
    <property type="component" value="Unassembled WGS sequence"/>
</dbReference>
<name>A0AAN4VYX6_9BACT</name>
<evidence type="ECO:0000313" key="11">
    <source>
        <dbReference type="Proteomes" id="UP001310022"/>
    </source>
</evidence>
<gene>
    <name evidence="10" type="ORF">PEDI_23410</name>
</gene>
<evidence type="ECO:0000256" key="3">
    <source>
        <dbReference type="ARBA" id="ARBA00023015"/>
    </source>
</evidence>
<evidence type="ECO:0000256" key="6">
    <source>
        <dbReference type="PROSITE-ProRule" id="PRU00169"/>
    </source>
</evidence>
<keyword evidence="2" id="KW-0902">Two-component regulatory system</keyword>
<dbReference type="SMART" id="SM00862">
    <property type="entry name" value="Trans_reg_C"/>
    <property type="match status" value="1"/>
</dbReference>
<dbReference type="InterPro" id="IPR039420">
    <property type="entry name" value="WalR-like"/>
</dbReference>
<evidence type="ECO:0000256" key="4">
    <source>
        <dbReference type="ARBA" id="ARBA00023125"/>
    </source>
</evidence>
<feature type="modified residue" description="4-aspartylphosphate" evidence="6">
    <location>
        <position position="51"/>
    </location>
</feature>
<dbReference type="PANTHER" id="PTHR48111:SF22">
    <property type="entry name" value="REGULATOR OF RPOS"/>
    <property type="match status" value="1"/>
</dbReference>
<dbReference type="CDD" id="cd00383">
    <property type="entry name" value="trans_reg_C"/>
    <property type="match status" value="1"/>
</dbReference>
<accession>A0AAN4VYX6</accession>
<keyword evidence="11" id="KW-1185">Reference proteome</keyword>
<evidence type="ECO:0000313" key="10">
    <source>
        <dbReference type="EMBL" id="GJM61789.1"/>
    </source>
</evidence>
<dbReference type="GO" id="GO:0000976">
    <property type="term" value="F:transcription cis-regulatory region binding"/>
    <property type="evidence" value="ECO:0007669"/>
    <property type="project" value="TreeGrafter"/>
</dbReference>
<dbReference type="AlphaFoldDB" id="A0AAN4VYX6"/>
<keyword evidence="4 7" id="KW-0238">DNA-binding</keyword>
<keyword evidence="1 6" id="KW-0597">Phosphoprotein</keyword>
<sequence length="225" mass="25200">MKLLIVEDNDLLAADMQDHLMENGYLIERAATVADAKEKIGVYSYEVIILDLGLPDGNGLDVIRVLKEKESKTGILIVTANDTVEDKVKGLELGADDYITKPFHQAELNARIKSLIRRKNAQGNNELRVGDLMVNTVAGEVKVGGKTLDLTRKEYELLLYFMYNKNRVLTKEGIAEHLWGDHIDQAENFDFIYNHIKNVRKKITAAGGENSIKSVYGMGYKLTEG</sequence>
<dbReference type="InterPro" id="IPR011006">
    <property type="entry name" value="CheY-like_superfamily"/>
</dbReference>
<reference evidence="10 11" key="1">
    <citation type="submission" date="2021-12" db="EMBL/GenBank/DDBJ databases">
        <title>Genome sequencing of bacteria with rrn-lacking chromosome and rrn-plasmid.</title>
        <authorList>
            <person name="Anda M."/>
            <person name="Iwasaki W."/>
        </authorList>
    </citation>
    <scope>NUCLEOTIDE SEQUENCE [LARGE SCALE GENOMIC DNA]</scope>
    <source>
        <strain evidence="10 11">NBRC 15940</strain>
    </source>
</reference>
<dbReference type="SMART" id="SM00448">
    <property type="entry name" value="REC"/>
    <property type="match status" value="1"/>
</dbReference>
<dbReference type="PROSITE" id="PS51755">
    <property type="entry name" value="OMPR_PHOB"/>
    <property type="match status" value="1"/>
</dbReference>
<keyword evidence="5" id="KW-0804">Transcription</keyword>
<dbReference type="InterPro" id="IPR001867">
    <property type="entry name" value="OmpR/PhoB-type_DNA-bd"/>
</dbReference>
<proteinExistence type="predicted"/>
<comment type="caution">
    <text evidence="10">The sequence shown here is derived from an EMBL/GenBank/DDBJ whole genome shotgun (WGS) entry which is preliminary data.</text>
</comment>
<protein>
    <submittedName>
        <fullName evidence="10">DNA-binding response regulator</fullName>
    </submittedName>
</protein>
<dbReference type="PANTHER" id="PTHR48111">
    <property type="entry name" value="REGULATOR OF RPOS"/>
    <property type="match status" value="1"/>
</dbReference>
<feature type="DNA-binding region" description="OmpR/PhoB-type" evidence="7">
    <location>
        <begin position="124"/>
        <end position="224"/>
    </location>
</feature>
<feature type="domain" description="OmpR/PhoB-type" evidence="9">
    <location>
        <begin position="124"/>
        <end position="224"/>
    </location>
</feature>
<dbReference type="Gene3D" id="3.40.50.2300">
    <property type="match status" value="1"/>
</dbReference>
<keyword evidence="3" id="KW-0805">Transcription regulation</keyword>
<evidence type="ECO:0000256" key="2">
    <source>
        <dbReference type="ARBA" id="ARBA00023012"/>
    </source>
</evidence>
<evidence type="ECO:0000259" key="8">
    <source>
        <dbReference type="PROSITE" id="PS50110"/>
    </source>
</evidence>
<dbReference type="Pfam" id="PF00072">
    <property type="entry name" value="Response_reg"/>
    <property type="match status" value="1"/>
</dbReference>
<dbReference type="SUPFAM" id="SSF52172">
    <property type="entry name" value="CheY-like"/>
    <property type="match status" value="1"/>
</dbReference>
<dbReference type="GO" id="GO:0032993">
    <property type="term" value="C:protein-DNA complex"/>
    <property type="evidence" value="ECO:0007669"/>
    <property type="project" value="TreeGrafter"/>
</dbReference>
<dbReference type="GO" id="GO:0000156">
    <property type="term" value="F:phosphorelay response regulator activity"/>
    <property type="evidence" value="ECO:0007669"/>
    <property type="project" value="TreeGrafter"/>
</dbReference>
<feature type="domain" description="Response regulatory" evidence="8">
    <location>
        <begin position="2"/>
        <end position="116"/>
    </location>
</feature>
<dbReference type="Pfam" id="PF00486">
    <property type="entry name" value="Trans_reg_C"/>
    <property type="match status" value="1"/>
</dbReference>
<dbReference type="PROSITE" id="PS50110">
    <property type="entry name" value="RESPONSE_REGULATORY"/>
    <property type="match status" value="1"/>
</dbReference>
<evidence type="ECO:0000256" key="1">
    <source>
        <dbReference type="ARBA" id="ARBA00022553"/>
    </source>
</evidence>
<evidence type="ECO:0000256" key="7">
    <source>
        <dbReference type="PROSITE-ProRule" id="PRU01091"/>
    </source>
</evidence>
<evidence type="ECO:0000256" key="5">
    <source>
        <dbReference type="ARBA" id="ARBA00023163"/>
    </source>
</evidence>
<dbReference type="InterPro" id="IPR036388">
    <property type="entry name" value="WH-like_DNA-bd_sf"/>
</dbReference>
<dbReference type="RefSeq" id="WP_053405779.1">
    <property type="nucleotide sequence ID" value="NZ_BQKE01000001.1"/>
</dbReference>
<dbReference type="EMBL" id="BQKE01000001">
    <property type="protein sequence ID" value="GJM61789.1"/>
    <property type="molecule type" value="Genomic_DNA"/>
</dbReference>
<dbReference type="GO" id="GO:0005829">
    <property type="term" value="C:cytosol"/>
    <property type="evidence" value="ECO:0007669"/>
    <property type="project" value="TreeGrafter"/>
</dbReference>
<dbReference type="InterPro" id="IPR001789">
    <property type="entry name" value="Sig_transdc_resp-reg_receiver"/>
</dbReference>
<organism evidence="10 11">
    <name type="scientific">Persicobacter diffluens</name>
    <dbReference type="NCBI Taxonomy" id="981"/>
    <lineage>
        <taxon>Bacteria</taxon>
        <taxon>Pseudomonadati</taxon>
        <taxon>Bacteroidota</taxon>
        <taxon>Cytophagia</taxon>
        <taxon>Cytophagales</taxon>
        <taxon>Persicobacteraceae</taxon>
        <taxon>Persicobacter</taxon>
    </lineage>
</organism>
<evidence type="ECO:0000259" key="9">
    <source>
        <dbReference type="PROSITE" id="PS51755"/>
    </source>
</evidence>